<keyword evidence="9 11" id="KW-0030">Aminoacyl-tRNA synthetase</keyword>
<dbReference type="InterPro" id="IPR010978">
    <property type="entry name" value="tRNA-bd_arm"/>
</dbReference>
<keyword evidence="4 11" id="KW-0436">Ligase</keyword>
<feature type="binding site" evidence="11">
    <location>
        <position position="562"/>
    </location>
    <ligand>
        <name>ATP</name>
        <dbReference type="ChEBI" id="CHEBI:30616"/>
    </ligand>
</feature>
<dbReference type="InterPro" id="IPR002300">
    <property type="entry name" value="aa-tRNA-synth_Ia"/>
</dbReference>
<dbReference type="GO" id="GO:0002161">
    <property type="term" value="F:aminoacyl-tRNA deacylase activity"/>
    <property type="evidence" value="ECO:0007669"/>
    <property type="project" value="InterPro"/>
</dbReference>
<dbReference type="PANTHER" id="PTHR11946:SF93">
    <property type="entry name" value="VALINE--TRNA LIGASE, CHLOROPLASTIC_MITOCHONDRIAL 2"/>
    <property type="match status" value="1"/>
</dbReference>
<feature type="domain" description="Aminoacyl-tRNA synthetase class Ia" evidence="13">
    <location>
        <begin position="475"/>
        <end position="595"/>
    </location>
</feature>
<dbReference type="Gene3D" id="3.40.50.620">
    <property type="entry name" value="HUPs"/>
    <property type="match status" value="3"/>
</dbReference>
<evidence type="ECO:0000256" key="7">
    <source>
        <dbReference type="ARBA" id="ARBA00022917"/>
    </source>
</evidence>
<protein>
    <recommendedName>
        <fullName evidence="11">Valine--tRNA ligase</fullName>
        <ecNumber evidence="11">6.1.1.9</ecNumber>
    </recommendedName>
    <alternativeName>
        <fullName evidence="11">Valyl-tRNA synthetase</fullName>
        <shortName evidence="11">ValRS</shortName>
    </alternativeName>
</protein>
<dbReference type="Pfam" id="PF00133">
    <property type="entry name" value="tRNA-synt_1"/>
    <property type="match status" value="2"/>
</dbReference>
<name>A0A4R1BJ74_9ACTN</name>
<comment type="domain">
    <text evidence="11">ValRS has two distinct active sites: one for aminoacylation and one for editing. The misactivated threonine is translocated from the active site to the editing site.</text>
</comment>
<dbReference type="Gene3D" id="1.10.287.380">
    <property type="entry name" value="Valyl-tRNA synthetase, C-terminal domain"/>
    <property type="match status" value="1"/>
</dbReference>
<dbReference type="NCBIfam" id="TIGR00422">
    <property type="entry name" value="valS"/>
    <property type="match status" value="1"/>
</dbReference>
<feature type="compositionally biased region" description="Gly residues" evidence="12">
    <location>
        <begin position="1"/>
        <end position="11"/>
    </location>
</feature>
<keyword evidence="8 11" id="KW-0175">Coiled coil</keyword>
<keyword evidence="6 11" id="KW-0067">ATP-binding</keyword>
<dbReference type="EC" id="6.1.1.9" evidence="11"/>
<evidence type="ECO:0000313" key="16">
    <source>
        <dbReference type="EMBL" id="TCJ17339.1"/>
    </source>
</evidence>
<evidence type="ECO:0000259" key="13">
    <source>
        <dbReference type="Pfam" id="PF00133"/>
    </source>
</evidence>
<comment type="subcellular location">
    <subcellularLocation>
        <location evidence="1 11">Cytoplasm</location>
    </subcellularLocation>
</comment>
<dbReference type="GO" id="GO:0005524">
    <property type="term" value="F:ATP binding"/>
    <property type="evidence" value="ECO:0007669"/>
    <property type="project" value="UniProtKB-UniRule"/>
</dbReference>
<feature type="coiled-coil region" evidence="11">
    <location>
        <begin position="819"/>
        <end position="846"/>
    </location>
</feature>
<keyword evidence="17" id="KW-1185">Reference proteome</keyword>
<dbReference type="SUPFAM" id="SSF50677">
    <property type="entry name" value="ValRS/IleRS/LeuRS editing domain"/>
    <property type="match status" value="1"/>
</dbReference>
<dbReference type="PROSITE" id="PS00178">
    <property type="entry name" value="AA_TRNA_LIGASE_I"/>
    <property type="match status" value="1"/>
</dbReference>
<dbReference type="SUPFAM" id="SSF47323">
    <property type="entry name" value="Anticodon-binding domain of a subclass of class I aminoacyl-tRNA synthetases"/>
    <property type="match status" value="1"/>
</dbReference>
<dbReference type="GO" id="GO:0006438">
    <property type="term" value="P:valyl-tRNA aminoacylation"/>
    <property type="evidence" value="ECO:0007669"/>
    <property type="project" value="UniProtKB-UniRule"/>
</dbReference>
<evidence type="ECO:0000256" key="1">
    <source>
        <dbReference type="ARBA" id="ARBA00004496"/>
    </source>
</evidence>
<feature type="domain" description="Valyl-tRNA synthetase tRNA-binding arm" evidence="15">
    <location>
        <begin position="823"/>
        <end position="883"/>
    </location>
</feature>
<dbReference type="Gene3D" id="1.10.730.10">
    <property type="entry name" value="Isoleucyl-tRNA Synthetase, Domain 1"/>
    <property type="match status" value="1"/>
</dbReference>
<dbReference type="CDD" id="cd00817">
    <property type="entry name" value="ValRS_core"/>
    <property type="match status" value="1"/>
</dbReference>
<dbReference type="FunFam" id="3.40.50.620:FF:000032">
    <property type="entry name" value="Valine--tRNA ligase"/>
    <property type="match status" value="1"/>
</dbReference>
<dbReference type="OrthoDB" id="9810365at2"/>
<dbReference type="PRINTS" id="PR00986">
    <property type="entry name" value="TRNASYNTHVAL"/>
</dbReference>
<feature type="region of interest" description="Disordered" evidence="12">
    <location>
        <begin position="1"/>
        <end position="41"/>
    </location>
</feature>
<evidence type="ECO:0000259" key="14">
    <source>
        <dbReference type="Pfam" id="PF08264"/>
    </source>
</evidence>
<evidence type="ECO:0000256" key="8">
    <source>
        <dbReference type="ARBA" id="ARBA00023054"/>
    </source>
</evidence>
<comment type="caution">
    <text evidence="16">The sequence shown here is derived from an EMBL/GenBank/DDBJ whole genome shotgun (WGS) entry which is preliminary data.</text>
</comment>
<evidence type="ECO:0000313" key="17">
    <source>
        <dbReference type="Proteomes" id="UP000295244"/>
    </source>
</evidence>
<comment type="domain">
    <text evidence="11">The C-terminal coiled-coil domain is crucial for aminoacylation activity.</text>
</comment>
<dbReference type="InterPro" id="IPR019499">
    <property type="entry name" value="Val-tRNA_synth_tRNA-bd"/>
</dbReference>
<evidence type="ECO:0000256" key="3">
    <source>
        <dbReference type="ARBA" id="ARBA00022490"/>
    </source>
</evidence>
<dbReference type="NCBIfam" id="NF004349">
    <property type="entry name" value="PRK05729.1"/>
    <property type="match status" value="1"/>
</dbReference>
<organism evidence="16 17">
    <name type="scientific">Rubrobacter taiwanensis</name>
    <dbReference type="NCBI Taxonomy" id="185139"/>
    <lineage>
        <taxon>Bacteria</taxon>
        <taxon>Bacillati</taxon>
        <taxon>Actinomycetota</taxon>
        <taxon>Rubrobacteria</taxon>
        <taxon>Rubrobacterales</taxon>
        <taxon>Rubrobacteraceae</taxon>
        <taxon>Rubrobacter</taxon>
    </lineage>
</organism>
<dbReference type="InterPro" id="IPR009080">
    <property type="entry name" value="tRNAsynth_Ia_anticodon-bd"/>
</dbReference>
<feature type="domain" description="Aminoacyl-tRNA synthetase class Ia" evidence="13">
    <location>
        <begin position="52"/>
        <end position="468"/>
    </location>
</feature>
<dbReference type="Pfam" id="PF08264">
    <property type="entry name" value="Anticodon_1"/>
    <property type="match status" value="1"/>
</dbReference>
<evidence type="ECO:0000256" key="6">
    <source>
        <dbReference type="ARBA" id="ARBA00022840"/>
    </source>
</evidence>
<dbReference type="InterPro" id="IPR009008">
    <property type="entry name" value="Val/Leu/Ile-tRNA-synth_edit"/>
</dbReference>
<evidence type="ECO:0000256" key="4">
    <source>
        <dbReference type="ARBA" id="ARBA00022598"/>
    </source>
</evidence>
<evidence type="ECO:0000256" key="12">
    <source>
        <dbReference type="SAM" id="MobiDB-lite"/>
    </source>
</evidence>
<dbReference type="Pfam" id="PF10458">
    <property type="entry name" value="Val_tRNA-synt_C"/>
    <property type="match status" value="1"/>
</dbReference>
<dbReference type="InterPro" id="IPR037118">
    <property type="entry name" value="Val-tRNA_synth_C_sf"/>
</dbReference>
<comment type="function">
    <text evidence="11">Catalyzes the attachment of valine to tRNA(Val). As ValRS can inadvertently accommodate and process structurally similar amino acids such as threonine, to avoid such errors, it has a 'posttransfer' editing activity that hydrolyzes mischarged Thr-tRNA(Val) in a tRNA-dependent manner.</text>
</comment>
<dbReference type="EMBL" id="SKBU01000014">
    <property type="protein sequence ID" value="TCJ17339.1"/>
    <property type="molecule type" value="Genomic_DNA"/>
</dbReference>
<dbReference type="AlphaFoldDB" id="A0A4R1BJ74"/>
<comment type="catalytic activity">
    <reaction evidence="10 11">
        <text>tRNA(Val) + L-valine + ATP = L-valyl-tRNA(Val) + AMP + diphosphate</text>
        <dbReference type="Rhea" id="RHEA:10704"/>
        <dbReference type="Rhea" id="RHEA-COMP:9672"/>
        <dbReference type="Rhea" id="RHEA-COMP:9708"/>
        <dbReference type="ChEBI" id="CHEBI:30616"/>
        <dbReference type="ChEBI" id="CHEBI:33019"/>
        <dbReference type="ChEBI" id="CHEBI:57762"/>
        <dbReference type="ChEBI" id="CHEBI:78442"/>
        <dbReference type="ChEBI" id="CHEBI:78537"/>
        <dbReference type="ChEBI" id="CHEBI:456215"/>
        <dbReference type="EC" id="6.1.1.9"/>
    </reaction>
</comment>
<dbReference type="CDD" id="cd07962">
    <property type="entry name" value="Anticodon_Ia_Val"/>
    <property type="match status" value="1"/>
</dbReference>
<evidence type="ECO:0000256" key="11">
    <source>
        <dbReference type="HAMAP-Rule" id="MF_02004"/>
    </source>
</evidence>
<comment type="subunit">
    <text evidence="2 11">Monomer.</text>
</comment>
<dbReference type="PANTHER" id="PTHR11946">
    <property type="entry name" value="VALYL-TRNA SYNTHETASES"/>
    <property type="match status" value="1"/>
</dbReference>
<dbReference type="GO" id="GO:0004832">
    <property type="term" value="F:valine-tRNA ligase activity"/>
    <property type="evidence" value="ECO:0007669"/>
    <property type="project" value="UniProtKB-UniRule"/>
</dbReference>
<dbReference type="SUPFAM" id="SSF46589">
    <property type="entry name" value="tRNA-binding arm"/>
    <property type="match status" value="1"/>
</dbReference>
<dbReference type="SUPFAM" id="SSF52374">
    <property type="entry name" value="Nucleotidylyl transferase"/>
    <property type="match status" value="1"/>
</dbReference>
<dbReference type="InterPro" id="IPR001412">
    <property type="entry name" value="aa-tRNA-synth_I_CS"/>
</dbReference>
<evidence type="ECO:0000259" key="15">
    <source>
        <dbReference type="Pfam" id="PF10458"/>
    </source>
</evidence>
<reference evidence="16 17" key="1">
    <citation type="submission" date="2019-03" db="EMBL/GenBank/DDBJ databases">
        <title>Whole genome sequence of a novel Rubrobacter taiwanensis strain, isolated from Yellowstone National Park.</title>
        <authorList>
            <person name="Freed S."/>
            <person name="Ramaley R.F."/>
            <person name="Kyndt J.A."/>
        </authorList>
    </citation>
    <scope>NUCLEOTIDE SEQUENCE [LARGE SCALE GENOMIC DNA]</scope>
    <source>
        <strain evidence="16 17">Yellowstone</strain>
    </source>
</reference>
<dbReference type="Gene3D" id="3.90.740.10">
    <property type="entry name" value="Valyl/Leucyl/Isoleucyl-tRNA synthetase, editing domain"/>
    <property type="match status" value="1"/>
</dbReference>
<evidence type="ECO:0000256" key="9">
    <source>
        <dbReference type="ARBA" id="ARBA00023146"/>
    </source>
</evidence>
<dbReference type="InterPro" id="IPR013155">
    <property type="entry name" value="M/V/L/I-tRNA-synth_anticd-bd"/>
</dbReference>
<dbReference type="InterPro" id="IPR014729">
    <property type="entry name" value="Rossmann-like_a/b/a_fold"/>
</dbReference>
<dbReference type="HAMAP" id="MF_02004">
    <property type="entry name" value="Val_tRNA_synth_type1"/>
    <property type="match status" value="1"/>
</dbReference>
<evidence type="ECO:0000256" key="5">
    <source>
        <dbReference type="ARBA" id="ARBA00022741"/>
    </source>
</evidence>
<dbReference type="InterPro" id="IPR002303">
    <property type="entry name" value="Valyl-tRNA_ligase"/>
</dbReference>
<feature type="domain" description="Methionyl/Valyl/Leucyl/Isoleucyl-tRNA synthetase anticodon-binding" evidence="14">
    <location>
        <begin position="637"/>
        <end position="768"/>
    </location>
</feature>
<comment type="similarity">
    <text evidence="11">Belongs to the class-I aminoacyl-tRNA synthetase family. ValS type 1 subfamily.</text>
</comment>
<evidence type="ECO:0000256" key="10">
    <source>
        <dbReference type="ARBA" id="ARBA00047552"/>
    </source>
</evidence>
<evidence type="ECO:0000256" key="2">
    <source>
        <dbReference type="ARBA" id="ARBA00011245"/>
    </source>
</evidence>
<dbReference type="Proteomes" id="UP000295244">
    <property type="component" value="Unassembled WGS sequence"/>
</dbReference>
<dbReference type="GO" id="GO:0005829">
    <property type="term" value="C:cytosol"/>
    <property type="evidence" value="ECO:0007669"/>
    <property type="project" value="TreeGrafter"/>
</dbReference>
<proteinExistence type="inferred from homology"/>
<feature type="short sequence motif" description="'KMSKS' region" evidence="11">
    <location>
        <begin position="559"/>
        <end position="563"/>
    </location>
</feature>
<keyword evidence="3 11" id="KW-0963">Cytoplasm</keyword>
<feature type="short sequence motif" description="'HIGH' region" evidence="11">
    <location>
        <begin position="80"/>
        <end position="90"/>
    </location>
</feature>
<keyword evidence="5 11" id="KW-0547">Nucleotide-binding</keyword>
<keyword evidence="7 11" id="KW-0648">Protein biosynthesis</keyword>
<accession>A0A4R1BJ74</accession>
<sequence length="886" mass="100609">MRGGCGHGPGGRAADPHHEQRQRQVHLRRERVSGSVPDIPKVYDPREAEERWYGEWERSGAFEAEVRPERKPYTIVMPPPNVTGALHMGHALNMTIQDTLIRRARMKGYEALWLPGVDHASIAVQNVVERKLVREEGKSRWDLGREEFVERCREFAEESRSQILGQLKRLGASVDWRRLRYTMDERYVDAVLTTFIELYDAGLVYRGNRITNWCPRDRSAISDLEVNYEEHRGKLYGIRYPFADGKGPGPDGKSYAEVFSTRPETMLGDVALVVHPEDERYGDLVGRRVTVPFVEREIGIYADEHVDPGFGTGVLKVTPAHDPNDFEIAGRIGLEPVNILNPDGTINENGGPFADMSREEARRAVVERLEERGLLGEVRDYTFRVGTCDRCGTVIEPWLTEQWWVSMKPLAEPAIEALKSGKIKVYPDTWRQETIRWLENIHDWNISRQLWWGHRIPVWYGPGGEVVAAREAPGEGFEQDPDILDTWFSSGLWPFATLGWPEETEDLRYFYPTQLLSTAREIMYLWVARMIMLGLRFRGEVPFEKVNVHSIVLAEDGTKMSKSKGNVINPLDLFDRYGTDAVRFGLLHQSSTQDFAYSYERAEMGRSFITKLWNIMRFILSYEGPGEDEGAEPSCADRWILAEFNRVAREYDELLEECEFSEAARLIYGFAWHEFADWYVEIAKVAPTPRTPGILRAVFSGVLRLLHPMMPFATEEMNDRLGGDGLLVRQEFPAYDPALEDEEAVEIMSRTRNAVRAVRSFRSEANAGGELEGRIAGGAAVERAVFESLSGVRLSERPAGAATATLNAGDVVVELALPEDLVRSETRRLEKEISRLEGEVARSQKKLANEKFVERAPAGVVAAEREKLASNAGLLEKLRSRLGEYR</sequence>
<gene>
    <name evidence="11" type="primary">valS</name>
    <name evidence="16" type="ORF">E0L93_07355</name>
</gene>
<dbReference type="InterPro" id="IPR033705">
    <property type="entry name" value="Anticodon_Ia_Val"/>
</dbReference>